<gene>
    <name evidence="1" type="ORF">CDAR_231431</name>
</gene>
<comment type="caution">
    <text evidence="1">The sequence shown here is derived from an EMBL/GenBank/DDBJ whole genome shotgun (WGS) entry which is preliminary data.</text>
</comment>
<proteinExistence type="predicted"/>
<dbReference type="AlphaFoldDB" id="A0AAV4PFY8"/>
<evidence type="ECO:0000313" key="2">
    <source>
        <dbReference type="Proteomes" id="UP001054837"/>
    </source>
</evidence>
<dbReference type="EMBL" id="BPLQ01002831">
    <property type="protein sequence ID" value="GIX95908.1"/>
    <property type="molecule type" value="Genomic_DNA"/>
</dbReference>
<evidence type="ECO:0008006" key="3">
    <source>
        <dbReference type="Google" id="ProtNLM"/>
    </source>
</evidence>
<protein>
    <recommendedName>
        <fullName evidence="3">Ribosomal protein L32</fullName>
    </recommendedName>
</protein>
<sequence length="97" mass="10692">MHKLRQMAPPSGKGQNALFQVGTEASLPEPSSVLQGSGTAHTKSFVPKSISFQNEKNSAILCKMNEFEIFSPKAATFTIRTRTQNSSRKAWKTAHQQ</sequence>
<reference evidence="1 2" key="1">
    <citation type="submission" date="2021-06" db="EMBL/GenBank/DDBJ databases">
        <title>Caerostris darwini draft genome.</title>
        <authorList>
            <person name="Kono N."/>
            <person name="Arakawa K."/>
        </authorList>
    </citation>
    <scope>NUCLEOTIDE SEQUENCE [LARGE SCALE GENOMIC DNA]</scope>
</reference>
<accession>A0AAV4PFY8</accession>
<organism evidence="1 2">
    <name type="scientific">Caerostris darwini</name>
    <dbReference type="NCBI Taxonomy" id="1538125"/>
    <lineage>
        <taxon>Eukaryota</taxon>
        <taxon>Metazoa</taxon>
        <taxon>Ecdysozoa</taxon>
        <taxon>Arthropoda</taxon>
        <taxon>Chelicerata</taxon>
        <taxon>Arachnida</taxon>
        <taxon>Araneae</taxon>
        <taxon>Araneomorphae</taxon>
        <taxon>Entelegynae</taxon>
        <taxon>Araneoidea</taxon>
        <taxon>Araneidae</taxon>
        <taxon>Caerostris</taxon>
    </lineage>
</organism>
<name>A0AAV4PFY8_9ARAC</name>
<dbReference type="Proteomes" id="UP001054837">
    <property type="component" value="Unassembled WGS sequence"/>
</dbReference>
<keyword evidence="2" id="KW-1185">Reference proteome</keyword>
<evidence type="ECO:0000313" key="1">
    <source>
        <dbReference type="EMBL" id="GIX95908.1"/>
    </source>
</evidence>